<dbReference type="GO" id="GO:0016627">
    <property type="term" value="F:oxidoreductase activity, acting on the CH-CH group of donors"/>
    <property type="evidence" value="ECO:0007669"/>
    <property type="project" value="InterPro"/>
</dbReference>
<dbReference type="Gene3D" id="2.40.110.10">
    <property type="entry name" value="Butyryl-CoA Dehydrogenase, subunit A, domain 2"/>
    <property type="match status" value="1"/>
</dbReference>
<dbReference type="InterPro" id="IPR009100">
    <property type="entry name" value="AcylCoA_DH/oxidase_NM_dom_sf"/>
</dbReference>
<feature type="domain" description="Acyl-CoA dehydrogenase/oxidase C-terminal" evidence="5">
    <location>
        <begin position="95"/>
        <end position="269"/>
    </location>
</feature>
<dbReference type="SUPFAM" id="SSF56645">
    <property type="entry name" value="Acyl-CoA dehydrogenase NM domain-like"/>
    <property type="match status" value="1"/>
</dbReference>
<dbReference type="GO" id="GO:0005886">
    <property type="term" value="C:plasma membrane"/>
    <property type="evidence" value="ECO:0007669"/>
    <property type="project" value="TreeGrafter"/>
</dbReference>
<evidence type="ECO:0000256" key="4">
    <source>
        <dbReference type="ARBA" id="ARBA00023002"/>
    </source>
</evidence>
<evidence type="ECO:0000256" key="2">
    <source>
        <dbReference type="ARBA" id="ARBA00022630"/>
    </source>
</evidence>
<proteinExistence type="inferred from homology"/>
<name>A0A382RRU1_9ZZZZ</name>
<dbReference type="SUPFAM" id="SSF47203">
    <property type="entry name" value="Acyl-CoA dehydrogenase C-terminal domain-like"/>
    <property type="match status" value="1"/>
</dbReference>
<feature type="non-terminal residue" evidence="7">
    <location>
        <position position="1"/>
    </location>
</feature>
<reference evidence="7" key="1">
    <citation type="submission" date="2018-05" db="EMBL/GenBank/DDBJ databases">
        <authorList>
            <person name="Lanie J.A."/>
            <person name="Ng W.-L."/>
            <person name="Kazmierczak K.M."/>
            <person name="Andrzejewski T.M."/>
            <person name="Davidsen T.M."/>
            <person name="Wayne K.J."/>
            <person name="Tettelin H."/>
            <person name="Glass J.I."/>
            <person name="Rusch D."/>
            <person name="Podicherti R."/>
            <person name="Tsui H.-C.T."/>
            <person name="Winkler M.E."/>
        </authorList>
    </citation>
    <scope>NUCLEOTIDE SEQUENCE</scope>
</reference>
<evidence type="ECO:0000256" key="3">
    <source>
        <dbReference type="ARBA" id="ARBA00022827"/>
    </source>
</evidence>
<feature type="domain" description="Acyl-CoA oxidase/dehydrogenase middle" evidence="6">
    <location>
        <begin position="2"/>
        <end position="83"/>
    </location>
</feature>
<dbReference type="InterPro" id="IPR036250">
    <property type="entry name" value="AcylCo_DH-like_C"/>
</dbReference>
<comment type="similarity">
    <text evidence="1">Belongs to the acyl-CoA dehydrogenase family.</text>
</comment>
<protein>
    <recommendedName>
        <fullName evidence="8">Acyl-CoA oxidase/dehydrogenase middle domain-containing protein</fullName>
    </recommendedName>
</protein>
<sequence>LANLSTRAVRDGDEYVVNGSKIWSSGAHLASFGILIARTNPDASKHHGISYFICPMDLPGISMEPIVDMTTAHSFNQVFFDDVRIPTELLVGEEGDGWRLARMTLANERVSLSAGGSLWGDGPSVDTLLDLVKDSGGENDPIIRQKLMHLYCESEVLRLNRLRTLSARLAGKVPGPEASIQKLMADHHGQNVMETAKNLCSASGMIKGSGPTGKIDPSLSHGPIAINIDKRNFPTSDPIWHFGFLFSPALTLGGGTFAVQRNIVAERVLGLPRDIDVEEGKTWSEARKQ</sequence>
<dbReference type="EMBL" id="UINC01123596">
    <property type="protein sequence ID" value="SVD00170.1"/>
    <property type="molecule type" value="Genomic_DNA"/>
</dbReference>
<evidence type="ECO:0008006" key="8">
    <source>
        <dbReference type="Google" id="ProtNLM"/>
    </source>
</evidence>
<dbReference type="Pfam" id="PF00441">
    <property type="entry name" value="Acyl-CoA_dh_1"/>
    <property type="match status" value="1"/>
</dbReference>
<dbReference type="InterPro" id="IPR046373">
    <property type="entry name" value="Acyl-CoA_Oxase/DH_mid-dom_sf"/>
</dbReference>
<dbReference type="InterPro" id="IPR052161">
    <property type="entry name" value="Mycobact_Acyl-CoA_DH"/>
</dbReference>
<dbReference type="PANTHER" id="PTHR43292">
    <property type="entry name" value="ACYL-COA DEHYDROGENASE"/>
    <property type="match status" value="1"/>
</dbReference>
<evidence type="ECO:0000259" key="6">
    <source>
        <dbReference type="Pfam" id="PF02770"/>
    </source>
</evidence>
<keyword evidence="3" id="KW-0274">FAD</keyword>
<keyword evidence="2" id="KW-0285">Flavoprotein</keyword>
<keyword evidence="4" id="KW-0560">Oxidoreductase</keyword>
<dbReference type="AlphaFoldDB" id="A0A382RRU1"/>
<accession>A0A382RRU1</accession>
<evidence type="ECO:0000256" key="1">
    <source>
        <dbReference type="ARBA" id="ARBA00009347"/>
    </source>
</evidence>
<gene>
    <name evidence="7" type="ORF">METZ01_LOCUS353024</name>
</gene>
<dbReference type="Gene3D" id="1.20.140.10">
    <property type="entry name" value="Butyryl-CoA Dehydrogenase, subunit A, domain 3"/>
    <property type="match status" value="1"/>
</dbReference>
<dbReference type="PANTHER" id="PTHR43292:SF4">
    <property type="entry name" value="ACYL-COA DEHYDROGENASE FADE34"/>
    <property type="match status" value="1"/>
</dbReference>
<organism evidence="7">
    <name type="scientific">marine metagenome</name>
    <dbReference type="NCBI Taxonomy" id="408172"/>
    <lineage>
        <taxon>unclassified sequences</taxon>
        <taxon>metagenomes</taxon>
        <taxon>ecological metagenomes</taxon>
    </lineage>
</organism>
<dbReference type="InterPro" id="IPR009075">
    <property type="entry name" value="AcylCo_DH/oxidase_C"/>
</dbReference>
<evidence type="ECO:0000259" key="5">
    <source>
        <dbReference type="Pfam" id="PF00441"/>
    </source>
</evidence>
<dbReference type="InterPro" id="IPR006091">
    <property type="entry name" value="Acyl-CoA_Oxase/DH_mid-dom"/>
</dbReference>
<evidence type="ECO:0000313" key="7">
    <source>
        <dbReference type="EMBL" id="SVD00170.1"/>
    </source>
</evidence>
<dbReference type="Pfam" id="PF02770">
    <property type="entry name" value="Acyl-CoA_dh_M"/>
    <property type="match status" value="1"/>
</dbReference>